<dbReference type="Pfam" id="PF12776">
    <property type="entry name" value="Myb_DNA-bind_3"/>
    <property type="match status" value="1"/>
</dbReference>
<evidence type="ECO:0000259" key="2">
    <source>
        <dbReference type="Pfam" id="PF12776"/>
    </source>
</evidence>
<protein>
    <recommendedName>
        <fullName evidence="2">Myb/SANT-like domain-containing protein</fullName>
    </recommendedName>
</protein>
<organism evidence="3 4">
    <name type="scientific">Amborella trichopoda</name>
    <dbReference type="NCBI Taxonomy" id="13333"/>
    <lineage>
        <taxon>Eukaryota</taxon>
        <taxon>Viridiplantae</taxon>
        <taxon>Streptophyta</taxon>
        <taxon>Embryophyta</taxon>
        <taxon>Tracheophyta</taxon>
        <taxon>Spermatophyta</taxon>
        <taxon>Magnoliopsida</taxon>
        <taxon>Amborellales</taxon>
        <taxon>Amborellaceae</taxon>
        <taxon>Amborella</taxon>
    </lineage>
</organism>
<evidence type="ECO:0000313" key="3">
    <source>
        <dbReference type="EMBL" id="ERN20193.1"/>
    </source>
</evidence>
<sequence>MGGRKTGGSFHKNAWNNMTKAVKAKYVVDFDRDRLKNRLKTLKGQYSNETQLQMGSFSRTGPNAPVKENTPLGDTTPHDVTGGMSPADIGSPIFDPVEGAPDSLS</sequence>
<accession>U5DI04</accession>
<evidence type="ECO:0000313" key="4">
    <source>
        <dbReference type="Proteomes" id="UP000017836"/>
    </source>
</evidence>
<feature type="compositionally biased region" description="Polar residues" evidence="1">
    <location>
        <begin position="44"/>
        <end position="61"/>
    </location>
</feature>
<feature type="domain" description="Myb/SANT-like" evidence="2">
    <location>
        <begin position="3"/>
        <end position="52"/>
    </location>
</feature>
<dbReference type="HOGENOM" id="CLU_2240234_0_0_1"/>
<dbReference type="Proteomes" id="UP000017836">
    <property type="component" value="Unassembled WGS sequence"/>
</dbReference>
<keyword evidence="4" id="KW-1185">Reference proteome</keyword>
<dbReference type="EMBL" id="KI392060">
    <property type="protein sequence ID" value="ERN20193.1"/>
    <property type="molecule type" value="Genomic_DNA"/>
</dbReference>
<evidence type="ECO:0000256" key="1">
    <source>
        <dbReference type="SAM" id="MobiDB-lite"/>
    </source>
</evidence>
<reference evidence="4" key="1">
    <citation type="journal article" date="2013" name="Science">
        <title>The Amborella genome and the evolution of flowering plants.</title>
        <authorList>
            <consortium name="Amborella Genome Project"/>
        </authorList>
    </citation>
    <scope>NUCLEOTIDE SEQUENCE [LARGE SCALE GENOMIC DNA]</scope>
</reference>
<name>U5DI04_AMBTC</name>
<dbReference type="InterPro" id="IPR024752">
    <property type="entry name" value="Myb/SANT-like_dom"/>
</dbReference>
<proteinExistence type="predicted"/>
<dbReference type="AlphaFoldDB" id="U5DI04"/>
<dbReference type="Gramene" id="ERN20193">
    <property type="protein sequence ID" value="ERN20193"/>
    <property type="gene ID" value="AMTR_s00066p00116650"/>
</dbReference>
<gene>
    <name evidence="3" type="ORF">AMTR_s00066p00116650</name>
</gene>
<feature type="region of interest" description="Disordered" evidence="1">
    <location>
        <begin position="44"/>
        <end position="105"/>
    </location>
</feature>